<dbReference type="SUPFAM" id="SSF50341">
    <property type="entry name" value="CheW-like"/>
    <property type="match status" value="1"/>
</dbReference>
<gene>
    <name evidence="2" type="ORF">DB32_004456</name>
</gene>
<dbReference type="Gene3D" id="2.30.30.40">
    <property type="entry name" value="SH3 Domains"/>
    <property type="match status" value="1"/>
</dbReference>
<dbReference type="GO" id="GO:0007165">
    <property type="term" value="P:signal transduction"/>
    <property type="evidence" value="ECO:0007669"/>
    <property type="project" value="InterPro"/>
</dbReference>
<evidence type="ECO:0000313" key="2">
    <source>
        <dbReference type="EMBL" id="AKF07307.1"/>
    </source>
</evidence>
<protein>
    <submittedName>
        <fullName evidence="2">Positive regulator of CheA protein activity</fullName>
    </submittedName>
</protein>
<organism evidence="2 3">
    <name type="scientific">Sandaracinus amylolyticus</name>
    <dbReference type="NCBI Taxonomy" id="927083"/>
    <lineage>
        <taxon>Bacteria</taxon>
        <taxon>Pseudomonadati</taxon>
        <taxon>Myxococcota</taxon>
        <taxon>Polyangia</taxon>
        <taxon>Polyangiales</taxon>
        <taxon>Sandaracinaceae</taxon>
        <taxon>Sandaracinus</taxon>
    </lineage>
</organism>
<dbReference type="GO" id="GO:0005829">
    <property type="term" value="C:cytosol"/>
    <property type="evidence" value="ECO:0007669"/>
    <property type="project" value="TreeGrafter"/>
</dbReference>
<dbReference type="EMBL" id="CP011125">
    <property type="protein sequence ID" value="AKF07307.1"/>
    <property type="molecule type" value="Genomic_DNA"/>
</dbReference>
<dbReference type="STRING" id="927083.DB32_004456"/>
<evidence type="ECO:0000313" key="3">
    <source>
        <dbReference type="Proteomes" id="UP000034883"/>
    </source>
</evidence>
<dbReference type="PROSITE" id="PS50851">
    <property type="entry name" value="CHEW"/>
    <property type="match status" value="1"/>
</dbReference>
<evidence type="ECO:0000259" key="1">
    <source>
        <dbReference type="PROSITE" id="PS50851"/>
    </source>
</evidence>
<dbReference type="OrthoDB" id="9790406at2"/>
<sequence length="144" mass="15221">MGQQVVRFRVATAQLAIAAEHVDEIVPCDAPTIVPGVPAHVAGIVAVRGDAVPLLDLRIFLGLGDAVRSEDREPRVLVVRAAGYRVGLICDVVVGVRAIDEESLAPPASVQPPELREHAQAQLDLGDAIAVVLDVERMLEAARA</sequence>
<dbReference type="KEGG" id="samy:DB32_004456"/>
<dbReference type="PANTHER" id="PTHR22617:SF23">
    <property type="entry name" value="CHEMOTAXIS PROTEIN CHEW"/>
    <property type="match status" value="1"/>
</dbReference>
<dbReference type="PANTHER" id="PTHR22617">
    <property type="entry name" value="CHEMOTAXIS SENSOR HISTIDINE KINASE-RELATED"/>
    <property type="match status" value="1"/>
</dbReference>
<dbReference type="InterPro" id="IPR039315">
    <property type="entry name" value="CheW"/>
</dbReference>
<keyword evidence="3" id="KW-1185">Reference proteome</keyword>
<name>A0A0F6YJR5_9BACT</name>
<proteinExistence type="predicted"/>
<reference evidence="2 3" key="1">
    <citation type="submission" date="2015-03" db="EMBL/GenBank/DDBJ databases">
        <title>Genome assembly of Sandaracinus amylolyticus DSM 53668.</title>
        <authorList>
            <person name="Sharma G."/>
            <person name="Subramanian S."/>
        </authorList>
    </citation>
    <scope>NUCLEOTIDE SEQUENCE [LARGE SCALE GENOMIC DNA]</scope>
    <source>
        <strain evidence="2 3">DSM 53668</strain>
    </source>
</reference>
<dbReference type="Pfam" id="PF01584">
    <property type="entry name" value="CheW"/>
    <property type="match status" value="1"/>
</dbReference>
<accession>A0A0F6YJR5</accession>
<dbReference type="AlphaFoldDB" id="A0A0F6YJR5"/>
<dbReference type="Gene3D" id="2.40.50.180">
    <property type="entry name" value="CheA-289, Domain 4"/>
    <property type="match status" value="1"/>
</dbReference>
<feature type="domain" description="CheW-like" evidence="1">
    <location>
        <begin position="2"/>
        <end position="144"/>
    </location>
</feature>
<dbReference type="Proteomes" id="UP000034883">
    <property type="component" value="Chromosome"/>
</dbReference>
<dbReference type="GO" id="GO:0006935">
    <property type="term" value="P:chemotaxis"/>
    <property type="evidence" value="ECO:0007669"/>
    <property type="project" value="InterPro"/>
</dbReference>
<dbReference type="SMART" id="SM00260">
    <property type="entry name" value="CheW"/>
    <property type="match status" value="1"/>
</dbReference>
<dbReference type="InterPro" id="IPR002545">
    <property type="entry name" value="CheW-lke_dom"/>
</dbReference>
<dbReference type="RefSeq" id="WP_053234584.1">
    <property type="nucleotide sequence ID" value="NZ_CP011125.1"/>
</dbReference>
<dbReference type="InterPro" id="IPR036061">
    <property type="entry name" value="CheW-like_dom_sf"/>
</dbReference>